<dbReference type="AlphaFoldDB" id="A0A2H1WZ36"/>
<gene>
    <name evidence="1" type="ORF">SFRICE_018667</name>
</gene>
<name>A0A2H1WZ36_SPOFR</name>
<accession>A0A2H1WZ36</accession>
<reference evidence="1" key="1">
    <citation type="submission" date="2016-07" db="EMBL/GenBank/DDBJ databases">
        <authorList>
            <person name="Bretaudeau A."/>
        </authorList>
    </citation>
    <scope>NUCLEOTIDE SEQUENCE</scope>
    <source>
        <strain evidence="1">Rice</strain>
        <tissue evidence="1">Whole body</tissue>
    </source>
</reference>
<sequence length="222" mass="24826">MIHNITLLIPGRKDRGKCENRNIQANSYFNIFKHMNDRNENSRKTMLFLRGENHPMTSPALGKARGSIRLLLTKNHPVPTPTFRAGAPVNPLGFIKKKKNLLYFGLPPAKRAFLRGENHPTTSPALDEARGSVRLLLTKNHPVPIPAFRSGAPVHPLGSLLRSRLEDLFTYLLMTIYHLVQENLSNDFSSSLSEVRGSFRLLLTKNHPVPTPAFRAGAPVTP</sequence>
<proteinExistence type="predicted"/>
<dbReference type="EMBL" id="ODYU01012100">
    <property type="protein sequence ID" value="SOQ58216.1"/>
    <property type="molecule type" value="Genomic_DNA"/>
</dbReference>
<organism evidence="1">
    <name type="scientific">Spodoptera frugiperda</name>
    <name type="common">Fall armyworm</name>
    <dbReference type="NCBI Taxonomy" id="7108"/>
    <lineage>
        <taxon>Eukaryota</taxon>
        <taxon>Metazoa</taxon>
        <taxon>Ecdysozoa</taxon>
        <taxon>Arthropoda</taxon>
        <taxon>Hexapoda</taxon>
        <taxon>Insecta</taxon>
        <taxon>Pterygota</taxon>
        <taxon>Neoptera</taxon>
        <taxon>Endopterygota</taxon>
        <taxon>Lepidoptera</taxon>
        <taxon>Glossata</taxon>
        <taxon>Ditrysia</taxon>
        <taxon>Noctuoidea</taxon>
        <taxon>Noctuidae</taxon>
        <taxon>Amphipyrinae</taxon>
        <taxon>Spodoptera</taxon>
    </lineage>
</organism>
<evidence type="ECO:0000313" key="1">
    <source>
        <dbReference type="EMBL" id="SOQ58216.1"/>
    </source>
</evidence>
<protein>
    <submittedName>
        <fullName evidence="1">SFRICE_018667</fullName>
    </submittedName>
</protein>